<keyword evidence="2" id="KW-1185">Reference proteome</keyword>
<dbReference type="Proteomes" id="UP000553776">
    <property type="component" value="Unassembled WGS sequence"/>
</dbReference>
<dbReference type="EMBL" id="JACJVR010000121">
    <property type="protein sequence ID" value="MBB6695311.1"/>
    <property type="molecule type" value="Genomic_DNA"/>
</dbReference>
<dbReference type="RefSeq" id="WP_185139265.1">
    <property type="nucleotide sequence ID" value="NZ_JACJVR010000121.1"/>
</dbReference>
<gene>
    <name evidence="1" type="ORF">H7B90_28335</name>
</gene>
<accession>A0A841UBH9</accession>
<sequence>MLREDGQEKYLFFDPHVYNILMHEIPNKEISHLSKLVQETKGNDWVEKLAKIGELNEKGHISQDEFNRLKAEILKSIS</sequence>
<protein>
    <submittedName>
        <fullName evidence="1">SHOCT domain-containing protein</fullName>
    </submittedName>
</protein>
<evidence type="ECO:0000313" key="2">
    <source>
        <dbReference type="Proteomes" id="UP000553776"/>
    </source>
</evidence>
<dbReference type="AlphaFoldDB" id="A0A841UBH9"/>
<evidence type="ECO:0000313" key="1">
    <source>
        <dbReference type="EMBL" id="MBB6695311.1"/>
    </source>
</evidence>
<name>A0A841UBH9_9BACL</name>
<comment type="caution">
    <text evidence="1">The sequence shown here is derived from an EMBL/GenBank/DDBJ whole genome shotgun (WGS) entry which is preliminary data.</text>
</comment>
<reference evidence="1 2" key="1">
    <citation type="submission" date="2020-08" db="EMBL/GenBank/DDBJ databases">
        <title>Cohnella phylogeny.</title>
        <authorList>
            <person name="Dunlap C."/>
        </authorList>
    </citation>
    <scope>NUCLEOTIDE SEQUENCE [LARGE SCALE GENOMIC DNA]</scope>
    <source>
        <strain evidence="1 2">DSM 25239</strain>
    </source>
</reference>
<proteinExistence type="predicted"/>
<organism evidence="1 2">
    <name type="scientific">Cohnella xylanilytica</name>
    <dbReference type="NCBI Taxonomy" id="557555"/>
    <lineage>
        <taxon>Bacteria</taxon>
        <taxon>Bacillati</taxon>
        <taxon>Bacillota</taxon>
        <taxon>Bacilli</taxon>
        <taxon>Bacillales</taxon>
        <taxon>Paenibacillaceae</taxon>
        <taxon>Cohnella</taxon>
    </lineage>
</organism>